<proteinExistence type="predicted"/>
<gene>
    <name evidence="2" type="ORF">G205_09278</name>
</gene>
<comment type="caution">
    <text evidence="2">The sequence shown here is derived from an EMBL/GenBank/DDBJ whole genome shotgun (WGS) entry which is preliminary data.</text>
</comment>
<dbReference type="PIRSF" id="PIRSF010256">
    <property type="entry name" value="CoxE_vWa"/>
    <property type="match status" value="1"/>
</dbReference>
<evidence type="ECO:0000313" key="3">
    <source>
        <dbReference type="Proteomes" id="UP000011189"/>
    </source>
</evidence>
<accession>L8TUE1</accession>
<dbReference type="InterPro" id="IPR011195">
    <property type="entry name" value="UCP010256"/>
</dbReference>
<name>L8TUE1_9MICC</name>
<dbReference type="AlphaFoldDB" id="L8TUE1"/>
<organism evidence="2 3">
    <name type="scientific">Arthrobacter nitrophenolicus</name>
    <dbReference type="NCBI Taxonomy" id="683150"/>
    <lineage>
        <taxon>Bacteria</taxon>
        <taxon>Bacillati</taxon>
        <taxon>Actinomycetota</taxon>
        <taxon>Actinomycetes</taxon>
        <taxon>Micrococcales</taxon>
        <taxon>Micrococcaceae</taxon>
        <taxon>Arthrobacter</taxon>
    </lineage>
</organism>
<evidence type="ECO:0000256" key="1">
    <source>
        <dbReference type="SAM" id="MobiDB-lite"/>
    </source>
</evidence>
<dbReference type="Pfam" id="PF05762">
    <property type="entry name" value="VWA_CoxE"/>
    <property type="match status" value="1"/>
</dbReference>
<evidence type="ECO:0000313" key="2">
    <source>
        <dbReference type="EMBL" id="ELT44864.1"/>
    </source>
</evidence>
<dbReference type="EMBL" id="AOFD01000016">
    <property type="protein sequence ID" value="ELT44864.1"/>
    <property type="molecule type" value="Genomic_DNA"/>
</dbReference>
<reference evidence="3" key="1">
    <citation type="journal article" date="2013" name="Genome Announc.">
        <title>Draft Genome Sequence of the 2-Chloro-4-Nitrophenol-Degrading Bacterium Arthrobacter sp. Strain SJCon.</title>
        <authorList>
            <person name="Vikram S."/>
            <person name="Kumar S."/>
            <person name="Vaidya B."/>
            <person name="Pinnaka A.K."/>
            <person name="Raghava G.P."/>
        </authorList>
    </citation>
    <scope>NUCLEOTIDE SEQUENCE [LARGE SCALE GENOMIC DNA]</scope>
    <source>
        <strain evidence="3">SJCon</strain>
    </source>
</reference>
<dbReference type="InterPro" id="IPR008912">
    <property type="entry name" value="Uncharacterised_CoxE"/>
</dbReference>
<dbReference type="CDD" id="cd00198">
    <property type="entry name" value="vWFA"/>
    <property type="match status" value="1"/>
</dbReference>
<dbReference type="Proteomes" id="UP000011189">
    <property type="component" value="Unassembled WGS sequence"/>
</dbReference>
<protein>
    <submittedName>
        <fullName evidence="2">von Willebrand factor type A (VWA) domain protein</fullName>
    </submittedName>
</protein>
<dbReference type="SUPFAM" id="SSF53300">
    <property type="entry name" value="vWA-like"/>
    <property type="match status" value="1"/>
</dbReference>
<keyword evidence="3" id="KW-1185">Reference proteome</keyword>
<sequence length="363" mass="40421">MMSSQIGLTIFYGFVGALRDEGMAIGAEQARLYLEALSVLNLQRRSEVFWAGRATLCRSRDDFETYDQTFRLWFSSEPPVPVPFSERQEASLPDAADGDSPQSELEQQIALASKDEALQHRDVALMSAEEKRYLAEAFAALPIRPPLRRARYKRTHRHKRIDPAHTVRDHLKRGGEPGQLQYRHRTKKSRRVVLIVDVSGSMEAYADSFLRFGHRLLDGADTTEVFSIGTRLTRVTSALQHPDPEVALLDAGFVVPDWSGGTRLGEALQAFITLWGQHAMLRGSVVVIASDGWERGDPGELAHQVARLHSLAHCVIWSNPHRGKPGYEPLQSGIKAVLPHVDALVAGHTMAAFRDLADRIAHA</sequence>
<dbReference type="InterPro" id="IPR036465">
    <property type="entry name" value="vWFA_dom_sf"/>
</dbReference>
<dbReference type="PANTHER" id="PTHR39338">
    <property type="entry name" value="BLL5662 PROTEIN-RELATED"/>
    <property type="match status" value="1"/>
</dbReference>
<feature type="region of interest" description="Disordered" evidence="1">
    <location>
        <begin position="84"/>
        <end position="104"/>
    </location>
</feature>
<dbReference type="Gene3D" id="3.40.50.410">
    <property type="entry name" value="von Willebrand factor, type A domain"/>
    <property type="match status" value="1"/>
</dbReference>
<dbReference type="PANTHER" id="PTHR39338:SF6">
    <property type="entry name" value="BLL5662 PROTEIN"/>
    <property type="match status" value="1"/>
</dbReference>